<organism evidence="1 2">
    <name type="scientific">Mucilaginibacter pedocola</name>
    <dbReference type="NCBI Taxonomy" id="1792845"/>
    <lineage>
        <taxon>Bacteria</taxon>
        <taxon>Pseudomonadati</taxon>
        <taxon>Bacteroidota</taxon>
        <taxon>Sphingobacteriia</taxon>
        <taxon>Sphingobacteriales</taxon>
        <taxon>Sphingobacteriaceae</taxon>
        <taxon>Mucilaginibacter</taxon>
    </lineage>
</organism>
<gene>
    <name evidence="1" type="ORF">BC343_24965</name>
</gene>
<sequence length="143" mass="16801">MKKLLLFVFFLSVVSVTGKPTHRNDTIPEFMKGKFKDDYGIKYEINDTLWFQLPKSKYRIIKWNLQEQYLVARNNDGNPGEGGLYTRIDFMEFKNMSPWKWGYCLTAYDAKTDVIAESMAKADRKHPKTGCNGFPFSRMKENY</sequence>
<accession>A0A1S9PHW3</accession>
<reference evidence="1 2" key="1">
    <citation type="submission" date="2016-07" db="EMBL/GenBank/DDBJ databases">
        <title>Genomic analysis of zinc-resistant bacterium Mucilaginibacter pedocola TBZ30.</title>
        <authorList>
            <person name="Huang J."/>
            <person name="Tang J."/>
        </authorList>
    </citation>
    <scope>NUCLEOTIDE SEQUENCE [LARGE SCALE GENOMIC DNA]</scope>
    <source>
        <strain evidence="1 2">TBZ30</strain>
    </source>
</reference>
<evidence type="ECO:0000313" key="2">
    <source>
        <dbReference type="Proteomes" id="UP000189739"/>
    </source>
</evidence>
<protein>
    <submittedName>
        <fullName evidence="1">Uncharacterized protein</fullName>
    </submittedName>
</protein>
<evidence type="ECO:0000313" key="1">
    <source>
        <dbReference type="EMBL" id="OOQ60545.1"/>
    </source>
</evidence>
<dbReference type="EMBL" id="MBTF01000006">
    <property type="protein sequence ID" value="OOQ60545.1"/>
    <property type="molecule type" value="Genomic_DNA"/>
</dbReference>
<dbReference type="RefSeq" id="WP_078347553.1">
    <property type="nucleotide sequence ID" value="NZ_MBTF01000006.1"/>
</dbReference>
<name>A0A1S9PHW3_9SPHI</name>
<dbReference type="OrthoDB" id="671959at2"/>
<dbReference type="AlphaFoldDB" id="A0A1S9PHW3"/>
<dbReference type="STRING" id="1792845.BC343_24965"/>
<keyword evidence="2" id="KW-1185">Reference proteome</keyword>
<dbReference type="Proteomes" id="UP000189739">
    <property type="component" value="Unassembled WGS sequence"/>
</dbReference>
<proteinExistence type="predicted"/>
<comment type="caution">
    <text evidence="1">The sequence shown here is derived from an EMBL/GenBank/DDBJ whole genome shotgun (WGS) entry which is preliminary data.</text>
</comment>